<sequence length="99" mass="12503">MRKTKICLGFQHQPNNLRNHSFESSLRFRKERKFKTLQNFFSQIKFIVKSNKNYFRQLHYWTRYRGQMLEYVLNKFIYHDFNKQNYSQEEYQGIKFFLI</sequence>
<evidence type="ECO:0000313" key="2">
    <source>
        <dbReference type="Proteomes" id="UP000683925"/>
    </source>
</evidence>
<keyword evidence="2" id="KW-1185">Reference proteome</keyword>
<gene>
    <name evidence="1" type="ORF">POCTA_138.1.T1470147</name>
</gene>
<organism evidence="1 2">
    <name type="scientific">Paramecium octaurelia</name>
    <dbReference type="NCBI Taxonomy" id="43137"/>
    <lineage>
        <taxon>Eukaryota</taxon>
        <taxon>Sar</taxon>
        <taxon>Alveolata</taxon>
        <taxon>Ciliophora</taxon>
        <taxon>Intramacronucleata</taxon>
        <taxon>Oligohymenophorea</taxon>
        <taxon>Peniculida</taxon>
        <taxon>Parameciidae</taxon>
        <taxon>Paramecium</taxon>
    </lineage>
</organism>
<reference evidence="1" key="1">
    <citation type="submission" date="2021-01" db="EMBL/GenBank/DDBJ databases">
        <authorList>
            <consortium name="Genoscope - CEA"/>
            <person name="William W."/>
        </authorList>
    </citation>
    <scope>NUCLEOTIDE SEQUENCE</scope>
</reference>
<dbReference type="Proteomes" id="UP000683925">
    <property type="component" value="Unassembled WGS sequence"/>
</dbReference>
<evidence type="ECO:0000313" key="1">
    <source>
        <dbReference type="EMBL" id="CAD8209561.1"/>
    </source>
</evidence>
<proteinExistence type="predicted"/>
<name>A0A8S1Y7Q7_PAROT</name>
<accession>A0A8S1Y7Q7</accession>
<dbReference type="AlphaFoldDB" id="A0A8S1Y7Q7"/>
<protein>
    <submittedName>
        <fullName evidence="1">Uncharacterized protein</fullName>
    </submittedName>
</protein>
<comment type="caution">
    <text evidence="1">The sequence shown here is derived from an EMBL/GenBank/DDBJ whole genome shotgun (WGS) entry which is preliminary data.</text>
</comment>
<dbReference type="EMBL" id="CAJJDP010000149">
    <property type="protein sequence ID" value="CAD8209561.1"/>
    <property type="molecule type" value="Genomic_DNA"/>
</dbReference>